<keyword evidence="2" id="KW-0805">Transcription regulation</keyword>
<dbReference type="RefSeq" id="WP_083344868.1">
    <property type="nucleotide sequence ID" value="NZ_LT629690.1"/>
</dbReference>
<name>A0A1G7JJC7_9BACT</name>
<evidence type="ECO:0000256" key="2">
    <source>
        <dbReference type="ARBA" id="ARBA00023015"/>
    </source>
</evidence>
<keyword evidence="4" id="KW-0804">Transcription</keyword>
<evidence type="ECO:0000256" key="3">
    <source>
        <dbReference type="ARBA" id="ARBA00023125"/>
    </source>
</evidence>
<reference evidence="5 6" key="1">
    <citation type="submission" date="2016-10" db="EMBL/GenBank/DDBJ databases">
        <authorList>
            <person name="de Groot N.N."/>
        </authorList>
    </citation>
    <scope>NUCLEOTIDE SEQUENCE [LARGE SCALE GENOMIC DNA]</scope>
    <source>
        <strain evidence="5 6">GAS232</strain>
    </source>
</reference>
<proteinExistence type="inferred from homology"/>
<dbReference type="SUPFAM" id="SSF46785">
    <property type="entry name" value="Winged helix' DNA-binding domain"/>
    <property type="match status" value="1"/>
</dbReference>
<dbReference type="GO" id="GO:0003677">
    <property type="term" value="F:DNA binding"/>
    <property type="evidence" value="ECO:0007669"/>
    <property type="project" value="UniProtKB-KW"/>
</dbReference>
<organism evidence="5 6">
    <name type="scientific">Terriglobus roseus</name>
    <dbReference type="NCBI Taxonomy" id="392734"/>
    <lineage>
        <taxon>Bacteria</taxon>
        <taxon>Pseudomonadati</taxon>
        <taxon>Acidobacteriota</taxon>
        <taxon>Terriglobia</taxon>
        <taxon>Terriglobales</taxon>
        <taxon>Acidobacteriaceae</taxon>
        <taxon>Terriglobus</taxon>
    </lineage>
</organism>
<dbReference type="AlphaFoldDB" id="A0A1G7JJC7"/>
<dbReference type="InterPro" id="IPR036390">
    <property type="entry name" value="WH_DNA-bd_sf"/>
</dbReference>
<dbReference type="InterPro" id="IPR005650">
    <property type="entry name" value="BlaI_family"/>
</dbReference>
<accession>A0A1G7JJC7</accession>
<dbReference type="GO" id="GO:0045892">
    <property type="term" value="P:negative regulation of DNA-templated transcription"/>
    <property type="evidence" value="ECO:0007669"/>
    <property type="project" value="InterPro"/>
</dbReference>
<dbReference type="Gene3D" id="1.10.10.10">
    <property type="entry name" value="Winged helix-like DNA-binding domain superfamily/Winged helix DNA-binding domain"/>
    <property type="match status" value="1"/>
</dbReference>
<comment type="similarity">
    <text evidence="1">Belongs to the BlaI transcriptional regulatory family.</text>
</comment>
<evidence type="ECO:0000256" key="4">
    <source>
        <dbReference type="ARBA" id="ARBA00023163"/>
    </source>
</evidence>
<sequence>MPRNRSNTLTEAELRLMRLLWQIGECSVQDLVSAMPEAQRLAYTSVLTTIRILETKGYVEHRQEGRAFVYTATVAEQDAQQSEVRHVMHRFFGNSRERLMLALLGDGDVSPDELDKLKQAIAEAEAAAARRDAEQEEAE</sequence>
<keyword evidence="6" id="KW-1185">Reference proteome</keyword>
<dbReference type="PIRSF" id="PIRSF019455">
    <property type="entry name" value="CopR_AtkY"/>
    <property type="match status" value="1"/>
</dbReference>
<dbReference type="OrthoDB" id="9795583at2"/>
<keyword evidence="3" id="KW-0238">DNA-binding</keyword>
<dbReference type="Proteomes" id="UP000182427">
    <property type="component" value="Chromosome I"/>
</dbReference>
<evidence type="ECO:0000313" key="5">
    <source>
        <dbReference type="EMBL" id="SDF25021.1"/>
    </source>
</evidence>
<evidence type="ECO:0000256" key="1">
    <source>
        <dbReference type="ARBA" id="ARBA00011046"/>
    </source>
</evidence>
<dbReference type="EMBL" id="LT629690">
    <property type="protein sequence ID" value="SDF25021.1"/>
    <property type="molecule type" value="Genomic_DNA"/>
</dbReference>
<protein>
    <submittedName>
        <fullName evidence="5">Predicted transcriptional regulator</fullName>
    </submittedName>
</protein>
<gene>
    <name evidence="5" type="ORF">SAMN05444167_1842</name>
</gene>
<dbReference type="Gene3D" id="1.10.4040.10">
    <property type="entry name" value="Penicillinase repressor domain"/>
    <property type="match status" value="1"/>
</dbReference>
<evidence type="ECO:0000313" key="6">
    <source>
        <dbReference type="Proteomes" id="UP000182427"/>
    </source>
</evidence>
<dbReference type="InterPro" id="IPR036388">
    <property type="entry name" value="WH-like_DNA-bd_sf"/>
</dbReference>
<dbReference type="Pfam" id="PF03965">
    <property type="entry name" value="Penicillinase_R"/>
    <property type="match status" value="1"/>
</dbReference>